<dbReference type="Proteomes" id="UP000887576">
    <property type="component" value="Unplaced"/>
</dbReference>
<evidence type="ECO:0000313" key="1">
    <source>
        <dbReference type="Proteomes" id="UP000887576"/>
    </source>
</evidence>
<dbReference type="WBParaSite" id="JU765_v2.g14964.t2">
    <property type="protein sequence ID" value="JU765_v2.g14964.t2"/>
    <property type="gene ID" value="JU765_v2.g14964"/>
</dbReference>
<organism evidence="1 2">
    <name type="scientific">Panagrolaimus sp. JU765</name>
    <dbReference type="NCBI Taxonomy" id="591449"/>
    <lineage>
        <taxon>Eukaryota</taxon>
        <taxon>Metazoa</taxon>
        <taxon>Ecdysozoa</taxon>
        <taxon>Nematoda</taxon>
        <taxon>Chromadorea</taxon>
        <taxon>Rhabditida</taxon>
        <taxon>Tylenchina</taxon>
        <taxon>Panagrolaimomorpha</taxon>
        <taxon>Panagrolaimoidea</taxon>
        <taxon>Panagrolaimidae</taxon>
        <taxon>Panagrolaimus</taxon>
    </lineage>
</organism>
<evidence type="ECO:0000313" key="2">
    <source>
        <dbReference type="WBParaSite" id="JU765_v2.g14964.t2"/>
    </source>
</evidence>
<accession>A0AC34QC78</accession>
<sequence>MLVNKLLNKNLHLLSKQVANVRILGEASSTTQLSVRGVQTEQPAEVPAQPEIVPQKIQLRSIGKALERYLKNVREHEKMMEKERAEFELGKRYLANIMGWDPSLLTQEDIDKAIEYLFPSGLTDLKARPVMKPPEEILPVFHKFEFDKEGKPKNTLFYTLKPKFYGLLSDIGRKTQNLVKLYDEQLSRGIQPESEAFDLHGSSWISHKDLQKKLGEKLSLEMHAQLIIALEYLASLPLATSLPLASREKEFMMEYKTFAAAGSGRAVLFGPEIPKVQIDPVSNRRLATVVTKAKAVKVEVTVRDAGTGKYTVDGHHYDVFRSVMARENLIAPLLVTDMFGRVDIEARVLEGPYGLSIVPRAVRHGASLGIAALFPETVEKLKTMEMLTMEPRKKERSKVNQPGARAKWIWKRR</sequence>
<name>A0AC34QC78_9BILA</name>
<protein>
    <submittedName>
        <fullName evidence="2">Ribosomal protein S9</fullName>
    </submittedName>
</protein>
<reference evidence="2" key="1">
    <citation type="submission" date="2022-11" db="UniProtKB">
        <authorList>
            <consortium name="WormBaseParasite"/>
        </authorList>
    </citation>
    <scope>IDENTIFICATION</scope>
</reference>
<proteinExistence type="predicted"/>